<dbReference type="AlphaFoldDB" id="A0A8W8IXA3"/>
<dbReference type="PANTHER" id="PTHR21724:SF109">
    <property type="entry name" value="SHKT DOMAIN-CONTAINING PROTEIN"/>
    <property type="match status" value="1"/>
</dbReference>
<evidence type="ECO:0000259" key="2">
    <source>
        <dbReference type="SMART" id="SM00254"/>
    </source>
</evidence>
<evidence type="ECO:0000313" key="3">
    <source>
        <dbReference type="EnsemblMetazoa" id="G15966.3:cds"/>
    </source>
</evidence>
<dbReference type="Proteomes" id="UP000005408">
    <property type="component" value="Unassembled WGS sequence"/>
</dbReference>
<dbReference type="EnsemblMetazoa" id="G15966.4">
    <property type="protein sequence ID" value="G15966.4:cds"/>
    <property type="gene ID" value="G15966"/>
</dbReference>
<dbReference type="EnsemblMetazoa" id="G15966.1">
    <property type="protein sequence ID" value="G15966.1:cds"/>
    <property type="gene ID" value="G15966"/>
</dbReference>
<name>A0A8W8IXA3_MAGGI</name>
<sequence length="233" mass="25793">MHFYVTLISVILTGCFNAQLSLQFEINVIIPVQNSVMTTTIPCVDALSNCDVFNYTRICDRDGIYATWAKQNCRAYCGYCTVMTTTVPCVDALQNCDVYNYTRICDRDGIYATWAKQNCGAYCGHCTNLQANASTVPDPGATNSFTVDTSIVQTTASNLPDPGATNTFTVDMSIMTTTIPCVDVLPNCDEYQNDLCDNNLYRLFRNKNCRRFCIICTGDFDHLPLTPSPSPSS</sequence>
<proteinExistence type="predicted"/>
<evidence type="ECO:0000313" key="4">
    <source>
        <dbReference type="Proteomes" id="UP000005408"/>
    </source>
</evidence>
<dbReference type="Pfam" id="PF01549">
    <property type="entry name" value="ShK"/>
    <property type="match status" value="3"/>
</dbReference>
<reference evidence="3" key="1">
    <citation type="submission" date="2022-08" db="UniProtKB">
        <authorList>
            <consortium name="EnsemblMetazoa"/>
        </authorList>
    </citation>
    <scope>IDENTIFICATION</scope>
    <source>
        <strain evidence="3">05x7-T-G4-1.051#20</strain>
    </source>
</reference>
<feature type="domain" description="ShKT" evidence="2">
    <location>
        <begin position="42"/>
        <end position="81"/>
    </location>
</feature>
<feature type="signal peptide" evidence="1">
    <location>
        <begin position="1"/>
        <end position="23"/>
    </location>
</feature>
<keyword evidence="4" id="KW-1185">Reference proteome</keyword>
<feature type="domain" description="ShKT" evidence="2">
    <location>
        <begin position="180"/>
        <end position="217"/>
    </location>
</feature>
<accession>A0A8W8IXA3</accession>
<dbReference type="InterPro" id="IPR003582">
    <property type="entry name" value="ShKT_dom"/>
</dbReference>
<keyword evidence="1" id="KW-0732">Signal</keyword>
<feature type="chain" id="PRO_5042430910" description="ShKT domain-containing protein" evidence="1">
    <location>
        <begin position="24"/>
        <end position="233"/>
    </location>
</feature>
<dbReference type="EnsemblMetazoa" id="G15966.3">
    <property type="protein sequence ID" value="G15966.3:cds"/>
    <property type="gene ID" value="G15966"/>
</dbReference>
<dbReference type="SMART" id="SM00254">
    <property type="entry name" value="ShKT"/>
    <property type="match status" value="3"/>
</dbReference>
<organism evidence="3 4">
    <name type="scientific">Magallana gigas</name>
    <name type="common">Pacific oyster</name>
    <name type="synonym">Crassostrea gigas</name>
    <dbReference type="NCBI Taxonomy" id="29159"/>
    <lineage>
        <taxon>Eukaryota</taxon>
        <taxon>Metazoa</taxon>
        <taxon>Spiralia</taxon>
        <taxon>Lophotrochozoa</taxon>
        <taxon>Mollusca</taxon>
        <taxon>Bivalvia</taxon>
        <taxon>Autobranchia</taxon>
        <taxon>Pteriomorphia</taxon>
        <taxon>Ostreida</taxon>
        <taxon>Ostreoidea</taxon>
        <taxon>Ostreidae</taxon>
        <taxon>Magallana</taxon>
    </lineage>
</organism>
<protein>
    <recommendedName>
        <fullName evidence="2">ShKT domain-containing protein</fullName>
    </recommendedName>
</protein>
<feature type="domain" description="ShKT" evidence="2">
    <location>
        <begin position="88"/>
        <end position="127"/>
    </location>
</feature>
<evidence type="ECO:0000256" key="1">
    <source>
        <dbReference type="SAM" id="SignalP"/>
    </source>
</evidence>
<dbReference type="PANTHER" id="PTHR21724">
    <property type="entry name" value="SHKT DOMAIN-CONTAINING PROTEIN"/>
    <property type="match status" value="1"/>
</dbReference>